<organism evidence="8">
    <name type="scientific">Perkinsus marinus (strain ATCC 50983 / TXsc)</name>
    <dbReference type="NCBI Taxonomy" id="423536"/>
    <lineage>
        <taxon>Eukaryota</taxon>
        <taxon>Sar</taxon>
        <taxon>Alveolata</taxon>
        <taxon>Perkinsozoa</taxon>
        <taxon>Perkinsea</taxon>
        <taxon>Perkinsida</taxon>
        <taxon>Perkinsidae</taxon>
        <taxon>Perkinsus</taxon>
    </lineage>
</organism>
<dbReference type="GO" id="GO:0008270">
    <property type="term" value="F:zinc ion binding"/>
    <property type="evidence" value="ECO:0007669"/>
    <property type="project" value="UniProtKB-KW"/>
</dbReference>
<keyword evidence="3 4" id="KW-0862">Zinc</keyword>
<evidence type="ECO:0000256" key="5">
    <source>
        <dbReference type="SAM" id="MobiDB-lite"/>
    </source>
</evidence>
<dbReference type="SUPFAM" id="SSF90229">
    <property type="entry name" value="CCCH zinc finger"/>
    <property type="match status" value="1"/>
</dbReference>
<evidence type="ECO:0000259" key="6">
    <source>
        <dbReference type="PROSITE" id="PS50103"/>
    </source>
</evidence>
<feature type="zinc finger region" description="C3H1-type" evidence="4">
    <location>
        <begin position="66"/>
        <end position="91"/>
    </location>
</feature>
<dbReference type="Proteomes" id="UP000007800">
    <property type="component" value="Unassembled WGS sequence"/>
</dbReference>
<sequence>MDTATTATPLHVCESDDPNAPKEEPFTLPPAYDPEQGSAPQAAPVVTNADVSSGEPPQMSDVVKRLLKTRFCRYGDHCKYGARCFYAHSPEELRQRPPPPPGYRKGFPQGHTAPFPPEHMAAMVAFQDPMMGYQPPLGFLPEAMAQLMAPMGDLRMNMMPYGPSENSTANTYGYDNTATGAPQPAQVKAPVVGDVPGRMTVSLSHSGMTAAQIANLLEVASSTAKATEK</sequence>
<dbReference type="OrthoDB" id="471447at2759"/>
<dbReference type="PROSITE" id="PS50103">
    <property type="entry name" value="ZF_C3H1"/>
    <property type="match status" value="1"/>
</dbReference>
<dbReference type="EMBL" id="GG684277">
    <property type="protein sequence ID" value="EER01253.1"/>
    <property type="molecule type" value="Genomic_DNA"/>
</dbReference>
<feature type="domain" description="C3H1-type" evidence="6">
    <location>
        <begin position="66"/>
        <end position="91"/>
    </location>
</feature>
<protein>
    <recommendedName>
        <fullName evidence="6">C3H1-type domain-containing protein</fullName>
    </recommendedName>
</protein>
<dbReference type="InterPro" id="IPR000571">
    <property type="entry name" value="Znf_CCCH"/>
</dbReference>
<keyword evidence="8" id="KW-1185">Reference proteome</keyword>
<evidence type="ECO:0000313" key="7">
    <source>
        <dbReference type="EMBL" id="EER01253.1"/>
    </source>
</evidence>
<dbReference type="RefSeq" id="XP_002768535.1">
    <property type="nucleotide sequence ID" value="XM_002768489.1"/>
</dbReference>
<reference evidence="7 8" key="1">
    <citation type="submission" date="2008-07" db="EMBL/GenBank/DDBJ databases">
        <authorList>
            <person name="El-Sayed N."/>
            <person name="Caler E."/>
            <person name="Inman J."/>
            <person name="Amedeo P."/>
            <person name="Hass B."/>
            <person name="Wortman J."/>
        </authorList>
    </citation>
    <scope>NUCLEOTIDE SEQUENCE [LARGE SCALE GENOMIC DNA]</scope>
    <source>
        <strain evidence="8">ATCC 50983 / TXsc</strain>
    </source>
</reference>
<keyword evidence="1 4" id="KW-0479">Metal-binding</keyword>
<dbReference type="GeneID" id="9058473"/>
<evidence type="ECO:0000256" key="2">
    <source>
        <dbReference type="ARBA" id="ARBA00022771"/>
    </source>
</evidence>
<keyword evidence="2 4" id="KW-0863">Zinc-finger</keyword>
<evidence type="ECO:0000256" key="4">
    <source>
        <dbReference type="PROSITE-ProRule" id="PRU00723"/>
    </source>
</evidence>
<accession>C5LPT5</accession>
<dbReference type="AlphaFoldDB" id="C5LPT5"/>
<evidence type="ECO:0000256" key="3">
    <source>
        <dbReference type="ARBA" id="ARBA00022833"/>
    </source>
</evidence>
<feature type="region of interest" description="Disordered" evidence="5">
    <location>
        <begin position="1"/>
        <end position="57"/>
    </location>
</feature>
<gene>
    <name evidence="7" type="ORF">Pmar_PMAR020159</name>
</gene>
<dbReference type="InterPro" id="IPR036855">
    <property type="entry name" value="Znf_CCCH_sf"/>
</dbReference>
<evidence type="ECO:0000313" key="8">
    <source>
        <dbReference type="Proteomes" id="UP000007800"/>
    </source>
</evidence>
<name>C5LPT5_PERM5</name>
<evidence type="ECO:0000256" key="1">
    <source>
        <dbReference type="ARBA" id="ARBA00022723"/>
    </source>
</evidence>
<dbReference type="InParanoid" id="C5LPT5"/>
<proteinExistence type="predicted"/>
<dbReference type="Gene3D" id="4.10.1000.10">
    <property type="entry name" value="Zinc finger, CCCH-type"/>
    <property type="match status" value="1"/>
</dbReference>